<comment type="caution">
    <text evidence="4">The sequence shown here is derived from an EMBL/GenBank/DDBJ whole genome shotgun (WGS) entry which is preliminary data.</text>
</comment>
<dbReference type="RefSeq" id="WP_111318479.1">
    <property type="nucleotide sequence ID" value="NZ_QKZT01000007.1"/>
</dbReference>
<keyword evidence="5" id="KW-1185">Reference proteome</keyword>
<name>A0A2W7QZP6_9BACT</name>
<organism evidence="4 5">
    <name type="scientific">Algoriphagus chordae</name>
    <dbReference type="NCBI Taxonomy" id="237019"/>
    <lineage>
        <taxon>Bacteria</taxon>
        <taxon>Pseudomonadati</taxon>
        <taxon>Bacteroidota</taxon>
        <taxon>Cytophagia</taxon>
        <taxon>Cytophagales</taxon>
        <taxon>Cyclobacteriaceae</taxon>
        <taxon>Algoriphagus</taxon>
    </lineage>
</organism>
<dbReference type="OrthoDB" id="2582440at2"/>
<dbReference type="Pfam" id="PF19408">
    <property type="entry name" value="PKD_6"/>
    <property type="match status" value="1"/>
</dbReference>
<feature type="domain" description="PKD-like" evidence="3">
    <location>
        <begin position="246"/>
        <end position="327"/>
    </location>
</feature>
<dbReference type="Pfam" id="PF18962">
    <property type="entry name" value="Por_Secre_tail"/>
    <property type="match status" value="1"/>
</dbReference>
<gene>
    <name evidence="4" type="ORF">LV85_01797</name>
</gene>
<proteinExistence type="predicted"/>
<dbReference type="InterPro" id="IPR026444">
    <property type="entry name" value="Secre_tail"/>
</dbReference>
<dbReference type="InterPro" id="IPR045829">
    <property type="entry name" value="PKD_6"/>
</dbReference>
<keyword evidence="1" id="KW-0732">Signal</keyword>
<dbReference type="EMBL" id="QKZT01000007">
    <property type="protein sequence ID" value="PZX52496.1"/>
    <property type="molecule type" value="Genomic_DNA"/>
</dbReference>
<accession>A0A2W7QZP6</accession>
<feature type="domain" description="Secretion system C-terminal sorting" evidence="2">
    <location>
        <begin position="341"/>
        <end position="429"/>
    </location>
</feature>
<evidence type="ECO:0000313" key="4">
    <source>
        <dbReference type="EMBL" id="PZX52496.1"/>
    </source>
</evidence>
<evidence type="ECO:0000259" key="3">
    <source>
        <dbReference type="Pfam" id="PF19408"/>
    </source>
</evidence>
<feature type="chain" id="PRO_5016001188" evidence="1">
    <location>
        <begin position="41"/>
        <end position="432"/>
    </location>
</feature>
<dbReference type="Proteomes" id="UP000248882">
    <property type="component" value="Unassembled WGS sequence"/>
</dbReference>
<feature type="signal peptide" evidence="1">
    <location>
        <begin position="1"/>
        <end position="40"/>
    </location>
</feature>
<evidence type="ECO:0000259" key="2">
    <source>
        <dbReference type="Pfam" id="PF18962"/>
    </source>
</evidence>
<dbReference type="AlphaFoldDB" id="A0A2W7QZP6"/>
<reference evidence="4 5" key="1">
    <citation type="submission" date="2018-06" db="EMBL/GenBank/DDBJ databases">
        <title>Genomic Encyclopedia of Archaeal and Bacterial Type Strains, Phase II (KMG-II): from individual species to whole genera.</title>
        <authorList>
            <person name="Goeker M."/>
        </authorList>
    </citation>
    <scope>NUCLEOTIDE SEQUENCE [LARGE SCALE GENOMIC DNA]</scope>
    <source>
        <strain evidence="4 5">DSM 19830</strain>
    </source>
</reference>
<evidence type="ECO:0000256" key="1">
    <source>
        <dbReference type="SAM" id="SignalP"/>
    </source>
</evidence>
<evidence type="ECO:0000313" key="5">
    <source>
        <dbReference type="Proteomes" id="UP000248882"/>
    </source>
</evidence>
<protein>
    <submittedName>
        <fullName evidence="4">Uncharacterized protein</fullName>
    </submittedName>
</protein>
<sequence length="432" mass="47327">MNPNLNYYFYNQLLCFLSFRLIKYPICLFLTFLISAHANAVDVVINGSTIVCPNNEITYTVNTYQIPFGWNVNTCGNYLWGIKKDGVLIDEIGGTTLTYIFEETGNYEVGVVASQCSPYFGGSASISVVSRVVQPNPISGPVMCYSGQSYSFTTSPSLASQYPYGTECFYHFDYLWTAPTGWSINGGGNTLLSPAETVGITAPINTPAGSYNISVEATIPNPAQSSTFYSTPRNFTVQIGSFSTSQVSVSGNSAVCNGNSYTYTANIPGGHKSGYTYNWTYPSGWNVESTSSNTIRLYVPSYNSSYGPVRVSVNNGCGSSGFTGLTVFPCNYMMSAGNFNIFPNPAQGELNVEYNENNNFQSNAESEQLEGEITHETKIFRIDILNHEGTIVKSGASKAGKIHLDISTVKRGSYFLHIYYNKEVIREQILIQ</sequence>